<dbReference type="InterPro" id="IPR036565">
    <property type="entry name" value="Mur-like_cat_sf"/>
</dbReference>
<comment type="subunit">
    <text evidence="1">Forms a heterodimer with GatD.</text>
</comment>
<feature type="domain" description="Mur ligase central" evidence="2">
    <location>
        <begin position="56"/>
        <end position="258"/>
    </location>
</feature>
<evidence type="ECO:0000256" key="1">
    <source>
        <dbReference type="HAMAP-Rule" id="MF_02214"/>
    </source>
</evidence>
<dbReference type="GO" id="GO:0005524">
    <property type="term" value="F:ATP binding"/>
    <property type="evidence" value="ECO:0007669"/>
    <property type="project" value="UniProtKB-UniRule"/>
</dbReference>
<keyword evidence="1" id="KW-0961">Cell wall biogenesis/degradation</keyword>
<evidence type="ECO:0000313" key="5">
    <source>
        <dbReference type="Proteomes" id="UP000283946"/>
    </source>
</evidence>
<dbReference type="InterPro" id="IPR013564">
    <property type="entry name" value="MurT_C"/>
</dbReference>
<accession>A0AAD1ADX1</accession>
<feature type="domain" description="Lipid II isoglutaminyl synthase (glutamine-hydrolyzing) subunit MurT C-terminal" evidence="3">
    <location>
        <begin position="301"/>
        <end position="382"/>
    </location>
</feature>
<dbReference type="Proteomes" id="UP000283946">
    <property type="component" value="Chromosome"/>
</dbReference>
<dbReference type="HAMAP" id="MF_02214">
    <property type="entry name" value="Lipid_II_synth_MurT"/>
    <property type="match status" value="1"/>
</dbReference>
<dbReference type="GO" id="GO:0046872">
    <property type="term" value="F:metal ion binding"/>
    <property type="evidence" value="ECO:0007669"/>
    <property type="project" value="UniProtKB-KW"/>
</dbReference>
<name>A0AAD1ADX1_9MICO</name>
<dbReference type="Pfam" id="PF08245">
    <property type="entry name" value="Mur_ligase_M"/>
    <property type="match status" value="1"/>
</dbReference>
<dbReference type="KEGG" id="ria:C7V51_04605"/>
<evidence type="ECO:0000259" key="2">
    <source>
        <dbReference type="Pfam" id="PF08245"/>
    </source>
</evidence>
<evidence type="ECO:0000313" key="4">
    <source>
        <dbReference type="EMBL" id="AZZ55250.1"/>
    </source>
</evidence>
<dbReference type="InterPro" id="IPR013221">
    <property type="entry name" value="Mur_ligase_cen"/>
</dbReference>
<gene>
    <name evidence="1" type="primary">murT</name>
    <name evidence="4" type="ORF">C7V51_04605</name>
</gene>
<comment type="catalytic activity">
    <reaction evidence="1">
        <text>beta-D-GlcNAc-(1-&gt;4)-Mur2Ac(oyl-L-Ala-gamma-D-Glu-L-Lys-D-Ala-D-Ala)-di-trans,octa-cis-undecaprenyl diphosphate + L-glutamine + ATP + H2O = beta-D-GlcNAc-(1-&gt;4)-Mur2Ac(oyl-L-Ala-D-isoglutaminyl-L-Lys-D-Ala-D-Ala)-di-trans,octa-cis-undecaprenyl diphosphate + L-glutamate + ADP + phosphate + H(+)</text>
        <dbReference type="Rhea" id="RHEA:57928"/>
        <dbReference type="ChEBI" id="CHEBI:15377"/>
        <dbReference type="ChEBI" id="CHEBI:15378"/>
        <dbReference type="ChEBI" id="CHEBI:29985"/>
        <dbReference type="ChEBI" id="CHEBI:30616"/>
        <dbReference type="ChEBI" id="CHEBI:43474"/>
        <dbReference type="ChEBI" id="CHEBI:58359"/>
        <dbReference type="ChEBI" id="CHEBI:60033"/>
        <dbReference type="ChEBI" id="CHEBI:62233"/>
        <dbReference type="ChEBI" id="CHEBI:456216"/>
        <dbReference type="EC" id="6.3.5.13"/>
    </reaction>
</comment>
<keyword evidence="1" id="KW-0067">ATP-binding</keyword>
<proteinExistence type="inferred from homology"/>
<dbReference type="GO" id="GO:0016881">
    <property type="term" value="F:acid-amino acid ligase activity"/>
    <property type="evidence" value="ECO:0007669"/>
    <property type="project" value="InterPro"/>
</dbReference>
<keyword evidence="1" id="KW-0573">Peptidoglycan synthesis</keyword>
<dbReference type="Pfam" id="PF08353">
    <property type="entry name" value="MurT_C"/>
    <property type="match status" value="1"/>
</dbReference>
<dbReference type="SUPFAM" id="SSF53623">
    <property type="entry name" value="MurD-like peptide ligases, catalytic domain"/>
    <property type="match status" value="1"/>
</dbReference>
<reference evidence="4 5" key="1">
    <citation type="submission" date="2018-03" db="EMBL/GenBank/DDBJ databases">
        <title>Bacteriophage NCPPB3778 and a type I-E CRISPR drive the evolution of the US Biological Select Agent, Rathayibacter toxicus.</title>
        <authorList>
            <person name="Davis E.W.II."/>
            <person name="Tabima J.F."/>
            <person name="Weisberg A.J."/>
            <person name="Dantas Lopes L."/>
            <person name="Wiseman M.S."/>
            <person name="Wiseman M.S."/>
            <person name="Pupko T."/>
            <person name="Belcher M.S."/>
            <person name="Sechler A.J."/>
            <person name="Tancos M.A."/>
            <person name="Schroeder B.K."/>
            <person name="Murray T.D."/>
            <person name="Luster D.G."/>
            <person name="Schneider W.L."/>
            <person name="Rogers E."/>
            <person name="Andreote F.D."/>
            <person name="Grunwald N.J."/>
            <person name="Putnam M.L."/>
            <person name="Chang J.H."/>
        </authorList>
    </citation>
    <scope>NUCLEOTIDE SEQUENCE [LARGE SCALE GENOMIC DNA]</scope>
    <source>
        <strain evidence="4 5">NCCPB 2253</strain>
    </source>
</reference>
<keyword evidence="1" id="KW-0479">Metal-binding</keyword>
<keyword evidence="1" id="KW-0133">Cell shape</keyword>
<comment type="function">
    <text evidence="1">The lipid II isoglutaminyl synthase complex catalyzes the formation of alpha-D-isoglutamine in the cell wall lipid II stem peptide. The MurT subunit catalyzes the ATP-dependent amidation of D-glutamate residue of lipid II, converting it to an isoglutamine residue.</text>
</comment>
<dbReference type="AlphaFoldDB" id="A0AAD1ADX1"/>
<dbReference type="EC" id="6.3.5.13" evidence="1"/>
<keyword evidence="1" id="KW-0547">Nucleotide-binding</keyword>
<dbReference type="GO" id="GO:0008360">
    <property type="term" value="P:regulation of cell shape"/>
    <property type="evidence" value="ECO:0007669"/>
    <property type="project" value="UniProtKB-KW"/>
</dbReference>
<protein>
    <recommendedName>
        <fullName evidence="1">Lipid II isoglutaminyl synthase (glutamine-hydrolyzing) subunit MurT</fullName>
        <ecNumber evidence="1">6.3.5.13</ecNumber>
    </recommendedName>
</protein>
<dbReference type="GO" id="GO:0071555">
    <property type="term" value="P:cell wall organization"/>
    <property type="evidence" value="ECO:0007669"/>
    <property type="project" value="UniProtKB-KW"/>
</dbReference>
<dbReference type="Gene3D" id="3.40.1190.10">
    <property type="entry name" value="Mur-like, catalytic domain"/>
    <property type="match status" value="1"/>
</dbReference>
<dbReference type="GO" id="GO:0140282">
    <property type="term" value="F:carbon-nitrogen ligase activity on lipid II"/>
    <property type="evidence" value="ECO:0007669"/>
    <property type="project" value="UniProtKB-UniRule"/>
</dbReference>
<comment type="caution">
    <text evidence="1">Lacks conserved residue(s) required for the propagation of feature annotation.</text>
</comment>
<dbReference type="EMBL" id="CP028130">
    <property type="protein sequence ID" value="AZZ55250.1"/>
    <property type="molecule type" value="Genomic_DNA"/>
</dbReference>
<evidence type="ECO:0000259" key="3">
    <source>
        <dbReference type="Pfam" id="PF08353"/>
    </source>
</evidence>
<dbReference type="InterPro" id="IPR043703">
    <property type="entry name" value="Lipid_II_synth_MurT"/>
</dbReference>
<dbReference type="RefSeq" id="WP_104264783.1">
    <property type="nucleotide sequence ID" value="NZ_CP028130.1"/>
</dbReference>
<dbReference type="PANTHER" id="PTHR23135">
    <property type="entry name" value="MUR LIGASE FAMILY MEMBER"/>
    <property type="match status" value="1"/>
</dbReference>
<comment type="similarity">
    <text evidence="1">Belongs to the MurCDEF family. MurT subfamily.</text>
</comment>
<dbReference type="GO" id="GO:0009252">
    <property type="term" value="P:peptidoglycan biosynthetic process"/>
    <property type="evidence" value="ECO:0007669"/>
    <property type="project" value="UniProtKB-UniRule"/>
</dbReference>
<sequence>MIRYAPAILLGRAARFAARVRKPGGGSAVPGLVVNRLAPGFLPAVVTGFPEGLVVVTGSAGKSTTTKMLVAILRAHGLRVFTNPSTANIAQGLTSALLERADLRGRIDADIAVLEMDEGHGARLAPRLRPRVVLLTNVVVDQIDRFFDPAMVARMLAAIAARATGRVVLNADDRHVADIASGLSDDIVRWYGVSDSVRAGFPRGLGYATDAEGGDRATTVVESTHGDAAEIRSDGDALAVRLPARGVHYAVDAAAAVSTARAVLDARFDPATTAHALSSIEPVFGRGEVVTVRGQEVEFVLVQNPASYRLNIAEIPDGTEQIMLAIGSDVRDPSYFWPVDTSVLRRVRVISGSKAYEAALHLRYDGVAVDAVDEDLGRALESFLALPTPTIGRKTIVFSADSMRRTRSLLHLTTNREEPE</sequence>
<keyword evidence="1" id="KW-0436">Ligase</keyword>
<organism evidence="4 5">
    <name type="scientific">Rathayibacter iranicus</name>
    <dbReference type="NCBI Taxonomy" id="59737"/>
    <lineage>
        <taxon>Bacteria</taxon>
        <taxon>Bacillati</taxon>
        <taxon>Actinomycetota</taxon>
        <taxon>Actinomycetes</taxon>
        <taxon>Micrococcales</taxon>
        <taxon>Microbacteriaceae</taxon>
        <taxon>Rathayibacter</taxon>
    </lineage>
</organism>
<comment type="catalytic activity">
    <reaction evidence="1">
        <text>beta-D-GlcNAc-(1-&gt;4)-Mur2Ac(oyl-L-Ala-gamma-D-O-P-Glu-L-Lys-D-Ala-D-Ala)-di-trans,octa-cis-undecaprenyl diphosphate + NH4(+) = beta-D-GlcNAc-(1-&gt;4)-Mur2Ac(oyl-L-Ala-D-isoglutaminyl-L-Lys-D-Ala-D-Ala)-di-trans,octa-cis-undecaprenyl diphosphate + phosphate + H(+)</text>
        <dbReference type="Rhea" id="RHEA:57932"/>
        <dbReference type="ChEBI" id="CHEBI:15378"/>
        <dbReference type="ChEBI" id="CHEBI:28938"/>
        <dbReference type="ChEBI" id="CHEBI:43474"/>
        <dbReference type="ChEBI" id="CHEBI:62233"/>
        <dbReference type="ChEBI" id="CHEBI:143132"/>
    </reaction>
</comment>
<comment type="catalytic activity">
    <reaction evidence="1">
        <text>beta-D-GlcNAc-(1-&gt;4)-Mur2Ac(oyl-L-Ala-gamma-D-Glu-L-Lys-D-Ala-D-Ala)-di-trans,octa-cis-undecaprenyl diphosphate + ATP = beta-D-GlcNAc-(1-&gt;4)-Mur2Ac(oyl-L-Ala-gamma-D-O-P-Glu-L-Lys-D-Ala-D-Ala)-di-trans,octa-cis-undecaprenyl diphosphate + ADP</text>
        <dbReference type="Rhea" id="RHEA:59488"/>
        <dbReference type="ChEBI" id="CHEBI:30616"/>
        <dbReference type="ChEBI" id="CHEBI:60033"/>
        <dbReference type="ChEBI" id="CHEBI:143132"/>
        <dbReference type="ChEBI" id="CHEBI:456216"/>
    </reaction>
</comment>
<comment type="pathway">
    <text evidence="1">Cell wall biogenesis; peptidoglycan biosynthesis.</text>
</comment>
<dbReference type="PANTHER" id="PTHR23135:SF7">
    <property type="entry name" value="LIPID II ISOGLUTAMINYL SYNTHASE (GLUTAMINE-HYDROLYZING) SUBUNIT MURT"/>
    <property type="match status" value="1"/>
</dbReference>